<protein>
    <submittedName>
        <fullName evidence="2">Protein tRPH</fullName>
    </submittedName>
</protein>
<gene>
    <name evidence="2" type="primary">tRPH</name>
    <name evidence="2" type="ordered locus">SNE_A13980</name>
</gene>
<dbReference type="Gene3D" id="1.10.150.650">
    <property type="match status" value="1"/>
</dbReference>
<dbReference type="InterPro" id="IPR016195">
    <property type="entry name" value="Pol/histidinol_Pase-like"/>
</dbReference>
<accession>F8L8X5</accession>
<dbReference type="RefSeq" id="WP_013943742.1">
    <property type="nucleotide sequence ID" value="NC_015713.1"/>
</dbReference>
<dbReference type="Gene3D" id="3.20.20.140">
    <property type="entry name" value="Metal-dependent hydrolases"/>
    <property type="match status" value="1"/>
</dbReference>
<dbReference type="SUPFAM" id="SSF89550">
    <property type="entry name" value="PHP domain-like"/>
    <property type="match status" value="1"/>
</dbReference>
<dbReference type="InterPro" id="IPR003141">
    <property type="entry name" value="Pol/His_phosphatase_N"/>
</dbReference>
<dbReference type="GO" id="GO:0004534">
    <property type="term" value="F:5'-3' RNA exonuclease activity"/>
    <property type="evidence" value="ECO:0007669"/>
    <property type="project" value="TreeGrafter"/>
</dbReference>
<dbReference type="HOGENOM" id="CLU_067347_1_0_0"/>
<dbReference type="InterPro" id="IPR004013">
    <property type="entry name" value="PHP_dom"/>
</dbReference>
<dbReference type="InterPro" id="IPR052018">
    <property type="entry name" value="PHP_domain"/>
</dbReference>
<dbReference type="CDD" id="cd07438">
    <property type="entry name" value="PHP_HisPPase_AMP"/>
    <property type="match status" value="1"/>
</dbReference>
<reference evidence="2 3" key="2">
    <citation type="journal article" date="2011" name="Mol. Biol. Evol.">
        <title>Unity in variety--the pan-genome of the Chlamydiae.</title>
        <authorList>
            <person name="Collingro A."/>
            <person name="Tischler P."/>
            <person name="Weinmaier T."/>
            <person name="Penz T."/>
            <person name="Heinz E."/>
            <person name="Brunham R.C."/>
            <person name="Read T.D."/>
            <person name="Bavoil P.M."/>
            <person name="Sachse K."/>
            <person name="Kahane S."/>
            <person name="Friedman M.G."/>
            <person name="Rattei T."/>
            <person name="Myers G.S."/>
            <person name="Horn M."/>
        </authorList>
    </citation>
    <scope>NUCLEOTIDE SEQUENCE [LARGE SCALE GENOMIC DNA]</scope>
    <source>
        <strain evidence="3">ATCC VR-1471 / Z</strain>
    </source>
</reference>
<evidence type="ECO:0000313" key="2">
    <source>
        <dbReference type="EMBL" id="CCB89275.1"/>
    </source>
</evidence>
<dbReference type="Proteomes" id="UP000000496">
    <property type="component" value="Chromosome gsn.131"/>
</dbReference>
<dbReference type="Pfam" id="PF02811">
    <property type="entry name" value="PHP"/>
    <property type="match status" value="1"/>
</dbReference>
<evidence type="ECO:0000259" key="1">
    <source>
        <dbReference type="SMART" id="SM00481"/>
    </source>
</evidence>
<dbReference type="STRING" id="331113.SNE_A13980"/>
<dbReference type="GO" id="GO:0035312">
    <property type="term" value="F:5'-3' DNA exonuclease activity"/>
    <property type="evidence" value="ECO:0007669"/>
    <property type="project" value="TreeGrafter"/>
</dbReference>
<sequence>MDYRADLHCHTTCSDGTMTPKEVLHHAKEKGLSALSFTDHDTLDAYTDEIWDLAKELGIDLFVGVEFSTRYHKVSVHILGYGVQKTEKLLAFCEEHKHRRNRRNLEILKKLSSLSLVVTEEELEAKKTGEIVGRPHIAQIMVEKGYVRSIQDAFDRYIGDRKSCFVEGEPFAVQETIDTIHDAGGKAFIAHPHLIQKAGVLRFLLGMNFDGIECYYSLLYHEMEKKWLKIAREKNWLISGGSDFHGAVKPQVTLGCSWVDRETVESIFGKTHDNL</sequence>
<proteinExistence type="predicted"/>
<dbReference type="KEGG" id="sng:SNE_A13980"/>
<dbReference type="AlphaFoldDB" id="F8L8X5"/>
<dbReference type="EMBL" id="FR872582">
    <property type="protein sequence ID" value="CCB89275.1"/>
    <property type="molecule type" value="Genomic_DNA"/>
</dbReference>
<dbReference type="PANTHER" id="PTHR42924">
    <property type="entry name" value="EXONUCLEASE"/>
    <property type="match status" value="1"/>
</dbReference>
<name>F8L8X5_SIMNZ</name>
<organism evidence="2 3">
    <name type="scientific">Simkania negevensis (strain ATCC VR-1471 / DSM 27360 / Z)</name>
    <dbReference type="NCBI Taxonomy" id="331113"/>
    <lineage>
        <taxon>Bacteria</taxon>
        <taxon>Pseudomonadati</taxon>
        <taxon>Chlamydiota</taxon>
        <taxon>Chlamydiia</taxon>
        <taxon>Parachlamydiales</taxon>
        <taxon>Simkaniaceae</taxon>
        <taxon>Simkania</taxon>
    </lineage>
</organism>
<evidence type="ECO:0000313" key="3">
    <source>
        <dbReference type="Proteomes" id="UP000000496"/>
    </source>
</evidence>
<dbReference type="eggNOG" id="COG0613">
    <property type="taxonomic scope" value="Bacteria"/>
</dbReference>
<keyword evidence="3" id="KW-1185">Reference proteome</keyword>
<feature type="domain" description="Polymerase/histidinol phosphatase N-terminal" evidence="1">
    <location>
        <begin position="5"/>
        <end position="71"/>
    </location>
</feature>
<dbReference type="SMART" id="SM00481">
    <property type="entry name" value="POLIIIAc"/>
    <property type="match status" value="1"/>
</dbReference>
<reference key="1">
    <citation type="journal article" date="2011" name="Mol. Biol. Evol.">
        <title>Unity in variety -- the pan-genome of the Chlamydiae.</title>
        <authorList>
            <person name="Collingro A."/>
            <person name="Tischler P."/>
            <person name="Weinmaier T."/>
            <person name="Penz T."/>
            <person name="Heinz E."/>
            <person name="Brunham R.C."/>
            <person name="Read T.D."/>
            <person name="Bavoil P.M."/>
            <person name="Sachse K."/>
            <person name="Kahane S."/>
            <person name="Friedman M.G."/>
            <person name="Rattei T."/>
            <person name="Myers G.S.A."/>
            <person name="Horn M."/>
        </authorList>
    </citation>
    <scope>NUCLEOTIDE SEQUENCE</scope>
    <source>
        <strain>Z</strain>
    </source>
</reference>
<dbReference type="PANTHER" id="PTHR42924:SF3">
    <property type="entry name" value="POLYMERASE_HISTIDINOL PHOSPHATASE N-TERMINAL DOMAIN-CONTAINING PROTEIN"/>
    <property type="match status" value="1"/>
</dbReference>